<protein>
    <recommendedName>
        <fullName evidence="1">DUF2383 domain-containing protein</fullName>
    </recommendedName>
</protein>
<dbReference type="KEGG" id="psuw:WQ53_10090"/>
<evidence type="ECO:0000313" key="2">
    <source>
        <dbReference type="EMBL" id="AKC87040.1"/>
    </source>
</evidence>
<dbReference type="AlphaFoldDB" id="A0A0E3UNL2"/>
<accession>A0A0E3UNL2</accession>
<name>A0A0E3UNL2_9GAMM</name>
<gene>
    <name evidence="2" type="ORF">WQ53_10090</name>
</gene>
<feature type="domain" description="DUF2383" evidence="1">
    <location>
        <begin position="7"/>
        <end position="114"/>
    </location>
</feature>
<dbReference type="InterPro" id="IPR011971">
    <property type="entry name" value="CHP02284"/>
</dbReference>
<dbReference type="PATRIC" id="fig|314722.6.peg.2166"/>
<dbReference type="RefSeq" id="WP_052632036.1">
    <property type="nucleotide sequence ID" value="NZ_CP011144.1"/>
</dbReference>
<dbReference type="Gene3D" id="1.20.1260.10">
    <property type="match status" value="1"/>
</dbReference>
<keyword evidence="3" id="KW-1185">Reference proteome</keyword>
<dbReference type="OrthoDB" id="268257at2"/>
<dbReference type="InterPro" id="IPR012347">
    <property type="entry name" value="Ferritin-like"/>
</dbReference>
<dbReference type="Proteomes" id="UP000033067">
    <property type="component" value="Chromosome"/>
</dbReference>
<reference evidence="2 3" key="1">
    <citation type="journal article" date="2015" name="Genome Announc.">
        <title>Complete Genome Sequence of Pseudoxanthomonas suwonensis Strain J1, a Cellulose-Degrading Bacterium Isolated from Leaf- and Wood-Enriched Soil.</title>
        <authorList>
            <person name="Hou L."/>
            <person name="Jiang J."/>
            <person name="Xu Z."/>
            <person name="Zhou Y."/>
            <person name="Leung F.C."/>
        </authorList>
    </citation>
    <scope>NUCLEOTIDE SEQUENCE [LARGE SCALE GENOMIC DNA]</scope>
    <source>
        <strain evidence="2 3">J1</strain>
    </source>
</reference>
<dbReference type="Pfam" id="PF09537">
    <property type="entry name" value="DUF2383"/>
    <property type="match status" value="1"/>
</dbReference>
<sequence length="151" mass="16435">MNNQKKIEHSLNDLIAISRDGQEFYTEAAQRVEDAELAALFRRMAAVKTDVVGQLSATVQSAGGTPDTDGTLVGSLRQAYGNVRAALGDSKYAYVAQLEESEDRLLEAFDEVVADADTPAAARDAALRLLPEVRACHDEMRRRKHAMKSAA</sequence>
<dbReference type="InterPro" id="IPR019052">
    <property type="entry name" value="DUF2383"/>
</dbReference>
<dbReference type="SUPFAM" id="SSF47240">
    <property type="entry name" value="Ferritin-like"/>
    <property type="match status" value="1"/>
</dbReference>
<dbReference type="EMBL" id="CP011144">
    <property type="protein sequence ID" value="AKC87040.1"/>
    <property type="molecule type" value="Genomic_DNA"/>
</dbReference>
<dbReference type="NCBIfam" id="TIGR02284">
    <property type="entry name" value="PA2169 family four-helix-bundle protein"/>
    <property type="match status" value="1"/>
</dbReference>
<proteinExistence type="predicted"/>
<organism evidence="2 3">
    <name type="scientific">Pseudoxanthomonas suwonensis</name>
    <dbReference type="NCBI Taxonomy" id="314722"/>
    <lineage>
        <taxon>Bacteria</taxon>
        <taxon>Pseudomonadati</taxon>
        <taxon>Pseudomonadota</taxon>
        <taxon>Gammaproteobacteria</taxon>
        <taxon>Lysobacterales</taxon>
        <taxon>Lysobacteraceae</taxon>
        <taxon>Pseudoxanthomonas</taxon>
    </lineage>
</organism>
<dbReference type="InterPro" id="IPR009078">
    <property type="entry name" value="Ferritin-like_SF"/>
</dbReference>
<evidence type="ECO:0000313" key="3">
    <source>
        <dbReference type="Proteomes" id="UP000033067"/>
    </source>
</evidence>
<evidence type="ECO:0000259" key="1">
    <source>
        <dbReference type="Pfam" id="PF09537"/>
    </source>
</evidence>